<protein>
    <submittedName>
        <fullName evidence="1">Uncharacterized protein</fullName>
    </submittedName>
</protein>
<organism evidence="1 2">
    <name type="scientific">Marinobacterium lutimaris</name>
    <dbReference type="NCBI Taxonomy" id="568106"/>
    <lineage>
        <taxon>Bacteria</taxon>
        <taxon>Pseudomonadati</taxon>
        <taxon>Pseudomonadota</taxon>
        <taxon>Gammaproteobacteria</taxon>
        <taxon>Oceanospirillales</taxon>
        <taxon>Oceanospirillaceae</taxon>
        <taxon>Marinobacterium</taxon>
    </lineage>
</organism>
<keyword evidence="2" id="KW-1185">Reference proteome</keyword>
<evidence type="ECO:0000313" key="1">
    <source>
        <dbReference type="EMBL" id="SEF90191.1"/>
    </source>
</evidence>
<name>A0A1H5VTM4_9GAMM</name>
<dbReference type="OrthoDB" id="2193886at2"/>
<accession>A0A1H5VTM4</accession>
<dbReference type="RefSeq" id="WP_104001782.1">
    <property type="nucleotide sequence ID" value="NZ_FNVQ01000001.1"/>
</dbReference>
<sequence length="95" mass="10752">MPTHQQVDRHELAIIIARSKRGQQKRSNNRQSSAVMLAQHGIEFESKNGGAHLILQGVNGLIDFWPGPGKWIVRSEQRERFGVKRLIEAIEAKSI</sequence>
<dbReference type="Proteomes" id="UP000236745">
    <property type="component" value="Unassembled WGS sequence"/>
</dbReference>
<dbReference type="EMBL" id="FNVQ01000001">
    <property type="protein sequence ID" value="SEF90191.1"/>
    <property type="molecule type" value="Genomic_DNA"/>
</dbReference>
<gene>
    <name evidence="1" type="ORF">SAMN05444390_101826</name>
</gene>
<reference evidence="1 2" key="1">
    <citation type="submission" date="2016-10" db="EMBL/GenBank/DDBJ databases">
        <authorList>
            <person name="de Groot N.N."/>
        </authorList>
    </citation>
    <scope>NUCLEOTIDE SEQUENCE [LARGE SCALE GENOMIC DNA]</scope>
    <source>
        <strain evidence="1 2">DSM 22012</strain>
    </source>
</reference>
<proteinExistence type="predicted"/>
<dbReference type="AlphaFoldDB" id="A0A1H5VTM4"/>
<evidence type="ECO:0000313" key="2">
    <source>
        <dbReference type="Proteomes" id="UP000236745"/>
    </source>
</evidence>